<organism evidence="2 3">
    <name type="scientific">Fusarium mangiferae</name>
    <name type="common">Mango malformation disease fungus</name>
    <dbReference type="NCBI Taxonomy" id="192010"/>
    <lineage>
        <taxon>Eukaryota</taxon>
        <taxon>Fungi</taxon>
        <taxon>Dikarya</taxon>
        <taxon>Ascomycota</taxon>
        <taxon>Pezizomycotina</taxon>
        <taxon>Sordariomycetes</taxon>
        <taxon>Hypocreomycetidae</taxon>
        <taxon>Hypocreales</taxon>
        <taxon>Nectriaceae</taxon>
        <taxon>Fusarium</taxon>
        <taxon>Fusarium fujikuroi species complex</taxon>
    </lineage>
</organism>
<dbReference type="Proteomes" id="UP000184255">
    <property type="component" value="Unassembled WGS sequence"/>
</dbReference>
<proteinExistence type="predicted"/>
<accession>A0A1L7UAZ7</accession>
<dbReference type="InterPro" id="IPR011990">
    <property type="entry name" value="TPR-like_helical_dom_sf"/>
</dbReference>
<dbReference type="AlphaFoldDB" id="A0A1L7UAZ7"/>
<dbReference type="EMBL" id="FCQH01000015">
    <property type="protein sequence ID" value="CVL04907.1"/>
    <property type="molecule type" value="Genomic_DNA"/>
</dbReference>
<feature type="compositionally biased region" description="Basic and acidic residues" evidence="1">
    <location>
        <begin position="209"/>
        <end position="221"/>
    </location>
</feature>
<keyword evidence="3" id="KW-1185">Reference proteome</keyword>
<dbReference type="VEuPathDB" id="FungiDB:FMAN_12937"/>
<evidence type="ECO:0000256" key="1">
    <source>
        <dbReference type="SAM" id="MobiDB-lite"/>
    </source>
</evidence>
<reference evidence="3" key="1">
    <citation type="journal article" date="2016" name="Genome Biol. Evol.">
        <title>Comparative 'omics' of the Fusarium fujikuroi species complex highlights differences in genetic potential and metabolite synthesis.</title>
        <authorList>
            <person name="Niehaus E.-M."/>
            <person name="Muensterkoetter M."/>
            <person name="Proctor R.H."/>
            <person name="Brown D.W."/>
            <person name="Sharon A."/>
            <person name="Idan Y."/>
            <person name="Oren-Young L."/>
            <person name="Sieber C.M."/>
            <person name="Novak O."/>
            <person name="Pencik A."/>
            <person name="Tarkowska D."/>
            <person name="Hromadova K."/>
            <person name="Freeman S."/>
            <person name="Maymon M."/>
            <person name="Elazar M."/>
            <person name="Youssef S.A."/>
            <person name="El-Shabrawy E.S.M."/>
            <person name="Shalaby A.B.A."/>
            <person name="Houterman P."/>
            <person name="Brock N.L."/>
            <person name="Burkhardt I."/>
            <person name="Tsavkelova E.A."/>
            <person name="Dickschat J.S."/>
            <person name="Galuszka P."/>
            <person name="Gueldener U."/>
            <person name="Tudzynski B."/>
        </authorList>
    </citation>
    <scope>NUCLEOTIDE SEQUENCE [LARGE SCALE GENOMIC DNA]</scope>
    <source>
        <strain evidence="3">MRC7560</strain>
    </source>
</reference>
<dbReference type="RefSeq" id="XP_041689017.1">
    <property type="nucleotide sequence ID" value="XM_041823437.1"/>
</dbReference>
<dbReference type="Gene3D" id="1.25.40.10">
    <property type="entry name" value="Tetratricopeptide repeat domain"/>
    <property type="match status" value="1"/>
</dbReference>
<name>A0A1L7UAZ7_FUSMA</name>
<evidence type="ECO:0000313" key="3">
    <source>
        <dbReference type="Proteomes" id="UP000184255"/>
    </source>
</evidence>
<feature type="region of interest" description="Disordered" evidence="1">
    <location>
        <begin position="208"/>
        <end position="245"/>
    </location>
</feature>
<comment type="caution">
    <text evidence="2">The sequence shown here is derived from an EMBL/GenBank/DDBJ whole genome shotgun (WGS) entry which is preliminary data.</text>
</comment>
<protein>
    <recommendedName>
        <fullName evidence="4">Fungal N-terminal domain-containing protein</fullName>
    </recommendedName>
</protein>
<dbReference type="GeneID" id="65092187"/>
<evidence type="ECO:0000313" key="2">
    <source>
        <dbReference type="EMBL" id="CVL04907.1"/>
    </source>
</evidence>
<sequence length="591" mass="65320">MADPLSIVGGVAAGLQLVSAAGKALLATIKLLQDLQEVPGQLAQLLREVDDSISRLCYSCRGGSHAFGNLDPVQEKRLVSIADSLHPVLQEIHNMITPLFSDRQGKRKAMSQLWNSIISLKVEKELSQKLERLNRLNIEMVRELGVVGLEVQLATNELITATNTTSVQGFSSLETQMDSLRRDFQTFTISIQEAHTISLETSSLKGRAVKPEQMERTREGSWEIVSRSSTSLSGTTMNSQLSEDKRLSEERAEQMRRYLGTSSAVSPKLPTRSPRPSSNLESVLFSIRTFYTTGNFDPSAPVKKVQFWQDTDLAIYLMKIAKGDARGSSQSQTRGFRLLKNSTAGSPAIFHEGTATIIIELLSTLSPVNTTTCPFVRDAVLTYINELARTQLHPQHPISLVIATLRKDKGDKNVSLRALTSVVDRLRATLGPAHELTQLATSRLCALLRRSEDYDEALRIANEGVRALRSLLGPNSLQERKLLRHVEHVYIDQEDWPAALSVCFDIVGQQHLETPDPDPWFHDDCAVYTMEDIAKIYECAGNLALAVAWLTQAKAASVIAWGEVDETGHIQDKLDELIAQMGPTKDAGVQD</sequence>
<evidence type="ECO:0008006" key="4">
    <source>
        <dbReference type="Google" id="ProtNLM"/>
    </source>
</evidence>
<feature type="compositionally biased region" description="Polar residues" evidence="1">
    <location>
        <begin position="226"/>
        <end position="241"/>
    </location>
</feature>
<gene>
    <name evidence="2" type="ORF">FMAN_12937</name>
</gene>